<gene>
    <name evidence="9" type="ORF">OVA965_LOCUS21121</name>
    <name evidence="10" type="ORF">TMI583_LOCUS21697</name>
</gene>
<dbReference type="Proteomes" id="UP000682733">
    <property type="component" value="Unassembled WGS sequence"/>
</dbReference>
<dbReference type="InterPro" id="IPR000868">
    <property type="entry name" value="Isochorismatase-like_dom"/>
</dbReference>
<proteinExistence type="inferred from homology"/>
<comment type="pathway">
    <text evidence="5">Cofactor biosynthesis; nicotinate biosynthesis; nicotinate from nicotinamide: step 1/1.</text>
</comment>
<dbReference type="EC" id="3.5.1.19" evidence="6"/>
<dbReference type="InterPro" id="IPR036380">
    <property type="entry name" value="Isochorismatase-like_sf"/>
</dbReference>
<dbReference type="Proteomes" id="UP000677228">
    <property type="component" value="Unassembled WGS sequence"/>
</dbReference>
<dbReference type="Pfam" id="PF00857">
    <property type="entry name" value="Isochorismatase"/>
    <property type="match status" value="1"/>
</dbReference>
<evidence type="ECO:0000256" key="1">
    <source>
        <dbReference type="ARBA" id="ARBA00006336"/>
    </source>
</evidence>
<dbReference type="PANTHER" id="PTHR11080:SF2">
    <property type="entry name" value="LD05707P"/>
    <property type="match status" value="1"/>
</dbReference>
<evidence type="ECO:0000256" key="7">
    <source>
        <dbReference type="ARBA" id="ARBA00043224"/>
    </source>
</evidence>
<comment type="caution">
    <text evidence="9">The sequence shown here is derived from an EMBL/GenBank/DDBJ whole genome shotgun (WGS) entry which is preliminary data.</text>
</comment>
<dbReference type="GO" id="GO:0046872">
    <property type="term" value="F:metal ion binding"/>
    <property type="evidence" value="ECO:0007669"/>
    <property type="project" value="UniProtKB-KW"/>
</dbReference>
<dbReference type="EMBL" id="CAJOBA010026401">
    <property type="protein sequence ID" value="CAF3936006.1"/>
    <property type="molecule type" value="Genomic_DNA"/>
</dbReference>
<evidence type="ECO:0000313" key="10">
    <source>
        <dbReference type="EMBL" id="CAF3936006.1"/>
    </source>
</evidence>
<reference evidence="9" key="1">
    <citation type="submission" date="2021-02" db="EMBL/GenBank/DDBJ databases">
        <authorList>
            <person name="Nowell W R."/>
        </authorList>
    </citation>
    <scope>NUCLEOTIDE SEQUENCE</scope>
</reference>
<dbReference type="GO" id="GO:0008936">
    <property type="term" value="F:nicotinamidase activity"/>
    <property type="evidence" value="ECO:0007669"/>
    <property type="project" value="UniProtKB-EC"/>
</dbReference>
<protein>
    <recommendedName>
        <fullName evidence="6">nicotinamidase</fullName>
        <ecNumber evidence="6">3.5.1.19</ecNumber>
    </recommendedName>
    <alternativeName>
        <fullName evidence="7">Nicotinamide deamidase</fullName>
    </alternativeName>
</protein>
<dbReference type="Gene3D" id="3.40.50.850">
    <property type="entry name" value="Isochorismatase-like"/>
    <property type="match status" value="1"/>
</dbReference>
<keyword evidence="4" id="KW-0378">Hydrolase</keyword>
<evidence type="ECO:0000313" key="11">
    <source>
        <dbReference type="Proteomes" id="UP000677228"/>
    </source>
</evidence>
<dbReference type="GO" id="GO:0019363">
    <property type="term" value="P:pyridine nucleotide biosynthetic process"/>
    <property type="evidence" value="ECO:0007669"/>
    <property type="project" value="UniProtKB-KW"/>
</dbReference>
<dbReference type="EMBL" id="CAJNOK010011467">
    <property type="protein sequence ID" value="CAF1140894.1"/>
    <property type="molecule type" value="Genomic_DNA"/>
</dbReference>
<keyword evidence="2" id="KW-0662">Pyridine nucleotide biosynthesis</keyword>
<keyword evidence="3" id="KW-0479">Metal-binding</keyword>
<evidence type="ECO:0000256" key="5">
    <source>
        <dbReference type="ARBA" id="ARBA00037900"/>
    </source>
</evidence>
<evidence type="ECO:0000256" key="3">
    <source>
        <dbReference type="ARBA" id="ARBA00022723"/>
    </source>
</evidence>
<accession>A0A8S2E6S8</accession>
<evidence type="ECO:0000256" key="6">
    <source>
        <dbReference type="ARBA" id="ARBA00039017"/>
    </source>
</evidence>
<dbReference type="SUPFAM" id="SSF52499">
    <property type="entry name" value="Isochorismatase-like hydrolases"/>
    <property type="match status" value="1"/>
</dbReference>
<dbReference type="InterPro" id="IPR052347">
    <property type="entry name" value="Isochorismatase_Nicotinamidase"/>
</dbReference>
<name>A0A8S2E6S8_9BILA</name>
<evidence type="ECO:0000256" key="2">
    <source>
        <dbReference type="ARBA" id="ARBA00022642"/>
    </source>
</evidence>
<dbReference type="PANTHER" id="PTHR11080">
    <property type="entry name" value="PYRAZINAMIDASE/NICOTINAMIDASE"/>
    <property type="match status" value="1"/>
</dbReference>
<evidence type="ECO:0000259" key="8">
    <source>
        <dbReference type="Pfam" id="PF00857"/>
    </source>
</evidence>
<dbReference type="AlphaFoldDB" id="A0A8S2E6S8"/>
<evidence type="ECO:0000313" key="9">
    <source>
        <dbReference type="EMBL" id="CAF1140894.1"/>
    </source>
</evidence>
<evidence type="ECO:0000256" key="4">
    <source>
        <dbReference type="ARBA" id="ARBA00022801"/>
    </source>
</evidence>
<comment type="similarity">
    <text evidence="1">Belongs to the isochorismatase family.</text>
</comment>
<organism evidence="9 11">
    <name type="scientific">Didymodactylos carnosus</name>
    <dbReference type="NCBI Taxonomy" id="1234261"/>
    <lineage>
        <taxon>Eukaryota</taxon>
        <taxon>Metazoa</taxon>
        <taxon>Spiralia</taxon>
        <taxon>Gnathifera</taxon>
        <taxon>Rotifera</taxon>
        <taxon>Eurotatoria</taxon>
        <taxon>Bdelloidea</taxon>
        <taxon>Philodinida</taxon>
        <taxon>Philodinidae</taxon>
        <taxon>Didymodactylos</taxon>
    </lineage>
</organism>
<feature type="domain" description="Isochorismatase-like" evidence="8">
    <location>
        <begin position="28"/>
        <end position="148"/>
    </location>
</feature>
<sequence length="195" mass="21673">MGNAKSTLTCGTLSNNENKCSKSKKVNALIIVDVQNDFITGSLALKNGEEVVPVINNLLKTIPFDVVVYTADWHPKNHISFYENIGLRKDEISSDSKVNAETAKLFDQVTFKGDVDQILWPTHCVQGTFGAQFHKDLYIVKKHILLHKGSNPEVDSYSAFRGVDHTSIAARVGDLKKNGCEFTQSSMVKQMVQEK</sequence>